<dbReference type="PROSITE" id="PS00666">
    <property type="entry name" value="DHDPS_2"/>
    <property type="match status" value="1"/>
</dbReference>
<dbReference type="PIRSF" id="PIRSF001365">
    <property type="entry name" value="DHDPS"/>
    <property type="match status" value="1"/>
</dbReference>
<dbReference type="Gene3D" id="3.20.20.70">
    <property type="entry name" value="Aldolase class I"/>
    <property type="match status" value="1"/>
</dbReference>
<evidence type="ECO:0000313" key="5">
    <source>
        <dbReference type="Proteomes" id="UP001595882"/>
    </source>
</evidence>
<dbReference type="Pfam" id="PF00701">
    <property type="entry name" value="DHDPS"/>
    <property type="match status" value="1"/>
</dbReference>
<keyword evidence="2" id="KW-0704">Schiff base</keyword>
<dbReference type="SUPFAM" id="SSF51569">
    <property type="entry name" value="Aldolase"/>
    <property type="match status" value="1"/>
</dbReference>
<evidence type="ECO:0000256" key="3">
    <source>
        <dbReference type="PIRNR" id="PIRNR001365"/>
    </source>
</evidence>
<reference evidence="5" key="1">
    <citation type="journal article" date="2019" name="Int. J. Syst. Evol. Microbiol.">
        <title>The Global Catalogue of Microorganisms (GCM) 10K type strain sequencing project: providing services to taxonomists for standard genome sequencing and annotation.</title>
        <authorList>
            <consortium name="The Broad Institute Genomics Platform"/>
            <consortium name="The Broad Institute Genome Sequencing Center for Infectious Disease"/>
            <person name="Wu L."/>
            <person name="Ma J."/>
        </authorList>
    </citation>
    <scope>NUCLEOTIDE SEQUENCE [LARGE SCALE GENOMIC DNA]</scope>
    <source>
        <strain evidence="5">CCUG 37865</strain>
    </source>
</reference>
<organism evidence="4 5">
    <name type="scientific">Gracilibacillus xinjiangensis</name>
    <dbReference type="NCBI Taxonomy" id="1193282"/>
    <lineage>
        <taxon>Bacteria</taxon>
        <taxon>Bacillati</taxon>
        <taxon>Bacillota</taxon>
        <taxon>Bacilli</taxon>
        <taxon>Bacillales</taxon>
        <taxon>Bacillaceae</taxon>
        <taxon>Gracilibacillus</taxon>
    </lineage>
</organism>
<evidence type="ECO:0000256" key="1">
    <source>
        <dbReference type="ARBA" id="ARBA00023239"/>
    </source>
</evidence>
<dbReference type="InterPro" id="IPR013785">
    <property type="entry name" value="Aldolase_TIM"/>
</dbReference>
<sequence>MKKLFGVTTAMVTPMNEDGTINLQETEKLTNFLIEKGVDCLYPLGTTGEMFKLTIEERKQIAESVIKTANNRVNVFIHAGTMNTQDTLNLAMHACESGADGIGVVTPAFFSVSDLEIENYYATIAKRLPEDFPIYLYSIPQLSGNKLSVEVVASLAEQFPNIIGIKYSNPDFNTLKDYIKVRSGNFSVLTGADTLFLPALAMGCDGVVSGVSGVFPEPFVKIYKQYQENQVDKAREIQHIADEIIQILHGGANISYFKKALELRGIQAGSVKAPQLDINANEISALEKEIDQWKERYFKL</sequence>
<dbReference type="PRINTS" id="PR00146">
    <property type="entry name" value="DHPICSNTHASE"/>
</dbReference>
<evidence type="ECO:0000313" key="4">
    <source>
        <dbReference type="EMBL" id="MFC4402567.1"/>
    </source>
</evidence>
<dbReference type="PANTHER" id="PTHR42849:SF1">
    <property type="entry name" value="N-ACETYLNEURAMINATE LYASE"/>
    <property type="match status" value="1"/>
</dbReference>
<protein>
    <submittedName>
        <fullName evidence="4">Dihydrodipicolinate synthase family protein</fullName>
    </submittedName>
</protein>
<dbReference type="SMART" id="SM01130">
    <property type="entry name" value="DHDPS"/>
    <property type="match status" value="1"/>
</dbReference>
<dbReference type="RefSeq" id="WP_390250282.1">
    <property type="nucleotide sequence ID" value="NZ_JBHSDT010000004.1"/>
</dbReference>
<comment type="caution">
    <text evidence="4">The sequence shown here is derived from an EMBL/GenBank/DDBJ whole genome shotgun (WGS) entry which is preliminary data.</text>
</comment>
<gene>
    <name evidence="4" type="ORF">ACFOY7_05730</name>
</gene>
<dbReference type="PANTHER" id="PTHR42849">
    <property type="entry name" value="N-ACETYLNEURAMINATE LYASE"/>
    <property type="match status" value="1"/>
</dbReference>
<dbReference type="InterPro" id="IPR020625">
    <property type="entry name" value="Schiff_base-form_aldolases_AS"/>
</dbReference>
<keyword evidence="1 3" id="KW-0456">Lyase</keyword>
<dbReference type="InterPro" id="IPR002220">
    <property type="entry name" value="DapA-like"/>
</dbReference>
<evidence type="ECO:0000256" key="2">
    <source>
        <dbReference type="ARBA" id="ARBA00023270"/>
    </source>
</evidence>
<dbReference type="Proteomes" id="UP001595882">
    <property type="component" value="Unassembled WGS sequence"/>
</dbReference>
<comment type="similarity">
    <text evidence="3">Belongs to the DapA family.</text>
</comment>
<keyword evidence="5" id="KW-1185">Reference proteome</keyword>
<proteinExistence type="inferred from homology"/>
<name>A0ABV8WRQ8_9BACI</name>
<accession>A0ABV8WRQ8</accession>
<dbReference type="EMBL" id="JBHSDT010000004">
    <property type="protein sequence ID" value="MFC4402567.1"/>
    <property type="molecule type" value="Genomic_DNA"/>
</dbReference>
<dbReference type="CDD" id="cd00408">
    <property type="entry name" value="DHDPS-like"/>
    <property type="match status" value="1"/>
</dbReference>